<reference evidence="2" key="1">
    <citation type="submission" date="2020-09" db="EMBL/GenBank/DDBJ databases">
        <title>Hoyosella lacisalsi sp. nov., a halotolerant actinobacterium isolated from soil of Lake Gudzhirganskoe.</title>
        <authorList>
            <person name="Yang Q."/>
            <person name="Guo P.Y."/>
            <person name="Liu S.W."/>
            <person name="Li F.N."/>
            <person name="Sun C.H."/>
        </authorList>
    </citation>
    <scope>NUCLEOTIDE SEQUENCE</scope>
    <source>
        <strain evidence="2">G463</strain>
    </source>
</reference>
<name>A0A927PLY4_9ACTN</name>
<protein>
    <recommendedName>
        <fullName evidence="1">YchJ-like middle NTF2-like domain-containing protein</fullName>
    </recommendedName>
</protein>
<dbReference type="SUPFAM" id="SSF54427">
    <property type="entry name" value="NTF2-like"/>
    <property type="match status" value="1"/>
</dbReference>
<accession>A0A927PLY4</accession>
<evidence type="ECO:0000313" key="3">
    <source>
        <dbReference type="Proteomes" id="UP000642993"/>
    </source>
</evidence>
<sequence>MRCPCGSGRDLDGCCGMLLSGERKAGTAEALMRSRYTAFMLGDTSYLHRTWHPTTRPRRLELDPAQEWLGLRILGAQRGSLLDSTGTVEFVAEYRYRGRRDALHERSRFTREKGQWLYVDGVFPDEA</sequence>
<dbReference type="EMBL" id="JACYWE010000002">
    <property type="protein sequence ID" value="MBD8505867.1"/>
    <property type="molecule type" value="Genomic_DNA"/>
</dbReference>
<organism evidence="2 3">
    <name type="scientific">Lolliginicoccus lacisalsi</name>
    <dbReference type="NCBI Taxonomy" id="2742202"/>
    <lineage>
        <taxon>Bacteria</taxon>
        <taxon>Bacillati</taxon>
        <taxon>Actinomycetota</taxon>
        <taxon>Actinomycetes</taxon>
        <taxon>Mycobacteriales</taxon>
        <taxon>Hoyosellaceae</taxon>
        <taxon>Lolliginicoccus</taxon>
    </lineage>
</organism>
<evidence type="ECO:0000259" key="1">
    <source>
        <dbReference type="Pfam" id="PF17775"/>
    </source>
</evidence>
<comment type="caution">
    <text evidence="2">The sequence shown here is derived from an EMBL/GenBank/DDBJ whole genome shotgun (WGS) entry which is preliminary data.</text>
</comment>
<dbReference type="InterPro" id="IPR048469">
    <property type="entry name" value="YchJ-like_M"/>
</dbReference>
<evidence type="ECO:0000313" key="2">
    <source>
        <dbReference type="EMBL" id="MBD8505867.1"/>
    </source>
</evidence>
<dbReference type="Pfam" id="PF17775">
    <property type="entry name" value="YchJ_M-like"/>
    <property type="match status" value="1"/>
</dbReference>
<proteinExistence type="predicted"/>
<dbReference type="AlphaFoldDB" id="A0A927PLY4"/>
<dbReference type="PANTHER" id="PTHR33747:SF1">
    <property type="entry name" value="ADENYLATE CYCLASE-ASSOCIATED CAP C-TERMINAL DOMAIN-CONTAINING PROTEIN"/>
    <property type="match status" value="1"/>
</dbReference>
<dbReference type="PANTHER" id="PTHR33747">
    <property type="entry name" value="UPF0225 PROTEIN SCO1677"/>
    <property type="match status" value="1"/>
</dbReference>
<dbReference type="Gene3D" id="3.10.450.50">
    <property type="match status" value="1"/>
</dbReference>
<dbReference type="Proteomes" id="UP000642993">
    <property type="component" value="Unassembled WGS sequence"/>
</dbReference>
<keyword evidence="3" id="KW-1185">Reference proteome</keyword>
<gene>
    <name evidence="2" type="ORF">HT102_05140</name>
</gene>
<dbReference type="InterPro" id="IPR032710">
    <property type="entry name" value="NTF2-like_dom_sf"/>
</dbReference>
<feature type="domain" description="YchJ-like middle NTF2-like" evidence="1">
    <location>
        <begin position="27"/>
        <end position="121"/>
    </location>
</feature>